<proteinExistence type="predicted"/>
<organism evidence="1 2">
    <name type="scientific">Sphaerobolus stellatus (strain SS14)</name>
    <dbReference type="NCBI Taxonomy" id="990650"/>
    <lineage>
        <taxon>Eukaryota</taxon>
        <taxon>Fungi</taxon>
        <taxon>Dikarya</taxon>
        <taxon>Basidiomycota</taxon>
        <taxon>Agaricomycotina</taxon>
        <taxon>Agaricomycetes</taxon>
        <taxon>Phallomycetidae</taxon>
        <taxon>Geastrales</taxon>
        <taxon>Sphaerobolaceae</taxon>
        <taxon>Sphaerobolus</taxon>
    </lineage>
</organism>
<dbReference type="Proteomes" id="UP000054279">
    <property type="component" value="Unassembled WGS sequence"/>
</dbReference>
<dbReference type="InterPro" id="IPR036380">
    <property type="entry name" value="Isochorismatase-like_sf"/>
</dbReference>
<dbReference type="EMBL" id="KN837120">
    <property type="protein sequence ID" value="KIJ43925.1"/>
    <property type="molecule type" value="Genomic_DNA"/>
</dbReference>
<dbReference type="HOGENOM" id="CLU_1750854_0_0_1"/>
<evidence type="ECO:0000313" key="1">
    <source>
        <dbReference type="EMBL" id="KIJ43925.1"/>
    </source>
</evidence>
<sequence>MPTPRLGSYSICPPFNNQYSIWTKRNSSQGNRRMYRDSSMVQREGEVNPYDNYEFKIAVRSTGKKQVIWPALPQTYVLYLKLERPSNGYTVFVNADACGSQSTRIAIEANANIRAAGVHVYSLLSIVGDLMRDWRSTPGAMEVLPYFDK</sequence>
<dbReference type="Gene3D" id="3.40.50.850">
    <property type="entry name" value="Isochorismatase-like"/>
    <property type="match status" value="1"/>
</dbReference>
<dbReference type="PANTHER" id="PTHR43559">
    <property type="entry name" value="HYDROLASE YCAC-RELATED"/>
    <property type="match status" value="1"/>
</dbReference>
<dbReference type="PANTHER" id="PTHR43559:SF3">
    <property type="entry name" value="HYDROLASE YCAC-RELATED"/>
    <property type="match status" value="1"/>
</dbReference>
<protein>
    <submittedName>
        <fullName evidence="1">Uncharacterized protein</fullName>
    </submittedName>
</protein>
<dbReference type="InterPro" id="IPR053152">
    <property type="entry name" value="Hydrolase_YcaC-like"/>
</dbReference>
<name>A0A0C9VY80_SPHS4</name>
<keyword evidence="2" id="KW-1185">Reference proteome</keyword>
<dbReference type="SUPFAM" id="SSF52499">
    <property type="entry name" value="Isochorismatase-like hydrolases"/>
    <property type="match status" value="1"/>
</dbReference>
<dbReference type="AlphaFoldDB" id="A0A0C9VY80"/>
<gene>
    <name evidence="1" type="ORF">M422DRAFT_252850</name>
</gene>
<reference evidence="1 2" key="1">
    <citation type="submission" date="2014-06" db="EMBL/GenBank/DDBJ databases">
        <title>Evolutionary Origins and Diversification of the Mycorrhizal Mutualists.</title>
        <authorList>
            <consortium name="DOE Joint Genome Institute"/>
            <consortium name="Mycorrhizal Genomics Consortium"/>
            <person name="Kohler A."/>
            <person name="Kuo A."/>
            <person name="Nagy L.G."/>
            <person name="Floudas D."/>
            <person name="Copeland A."/>
            <person name="Barry K.W."/>
            <person name="Cichocki N."/>
            <person name="Veneault-Fourrey C."/>
            <person name="LaButti K."/>
            <person name="Lindquist E.A."/>
            <person name="Lipzen A."/>
            <person name="Lundell T."/>
            <person name="Morin E."/>
            <person name="Murat C."/>
            <person name="Riley R."/>
            <person name="Ohm R."/>
            <person name="Sun H."/>
            <person name="Tunlid A."/>
            <person name="Henrissat B."/>
            <person name="Grigoriev I.V."/>
            <person name="Hibbett D.S."/>
            <person name="Martin F."/>
        </authorList>
    </citation>
    <scope>NUCLEOTIDE SEQUENCE [LARGE SCALE GENOMIC DNA]</scope>
    <source>
        <strain evidence="1 2">SS14</strain>
    </source>
</reference>
<evidence type="ECO:0000313" key="2">
    <source>
        <dbReference type="Proteomes" id="UP000054279"/>
    </source>
</evidence>
<accession>A0A0C9VY80</accession>